<dbReference type="Gene3D" id="3.30.200.20">
    <property type="entry name" value="Phosphorylase Kinase, domain 1"/>
    <property type="match status" value="1"/>
</dbReference>
<reference evidence="7 8" key="1">
    <citation type="submission" date="2018-06" db="EMBL/GenBank/DDBJ databases">
        <title>A transcriptomic atlas of mushroom development highlights an independent origin of complex multicellularity.</title>
        <authorList>
            <consortium name="DOE Joint Genome Institute"/>
            <person name="Krizsan K."/>
            <person name="Almasi E."/>
            <person name="Merenyi Z."/>
            <person name="Sahu N."/>
            <person name="Viragh M."/>
            <person name="Koszo T."/>
            <person name="Mondo S."/>
            <person name="Kiss B."/>
            <person name="Balint B."/>
            <person name="Kues U."/>
            <person name="Barry K."/>
            <person name="Hegedus J.C."/>
            <person name="Henrissat B."/>
            <person name="Johnson J."/>
            <person name="Lipzen A."/>
            <person name="Ohm R."/>
            <person name="Nagy I."/>
            <person name="Pangilinan J."/>
            <person name="Yan J."/>
            <person name="Xiong Y."/>
            <person name="Grigoriev I.V."/>
            <person name="Hibbett D.S."/>
            <person name="Nagy L.G."/>
        </authorList>
    </citation>
    <scope>NUCLEOTIDE SEQUENCE [LARGE SCALE GENOMIC DNA]</scope>
    <source>
        <strain evidence="7 8">SZMC22713</strain>
    </source>
</reference>
<gene>
    <name evidence="7" type="ORF">BD410DRAFT_796909</name>
</gene>
<keyword evidence="2 4" id="KW-0547">Nucleotide-binding</keyword>
<dbReference type="InterPro" id="IPR051681">
    <property type="entry name" value="Ser/Thr_Kinases-Pseudokinases"/>
</dbReference>
<dbReference type="AlphaFoldDB" id="A0A4Y7PHB0"/>
<feature type="compositionally biased region" description="Basic and acidic residues" evidence="5">
    <location>
        <begin position="74"/>
        <end position="84"/>
    </location>
</feature>
<dbReference type="InterPro" id="IPR000719">
    <property type="entry name" value="Prot_kinase_dom"/>
</dbReference>
<evidence type="ECO:0000256" key="4">
    <source>
        <dbReference type="PROSITE-ProRule" id="PRU10141"/>
    </source>
</evidence>
<evidence type="ECO:0000256" key="1">
    <source>
        <dbReference type="ARBA" id="ARBA00022527"/>
    </source>
</evidence>
<name>A0A4Y7PHB0_9AGAM</name>
<feature type="compositionally biased region" description="Polar residues" evidence="5">
    <location>
        <begin position="46"/>
        <end position="73"/>
    </location>
</feature>
<feature type="compositionally biased region" description="Polar residues" evidence="5">
    <location>
        <begin position="853"/>
        <end position="870"/>
    </location>
</feature>
<evidence type="ECO:0000313" key="8">
    <source>
        <dbReference type="Proteomes" id="UP000294933"/>
    </source>
</evidence>
<dbReference type="InterPro" id="IPR001245">
    <property type="entry name" value="Ser-Thr/Tyr_kinase_cat_dom"/>
</dbReference>
<feature type="region of interest" description="Disordered" evidence="5">
    <location>
        <begin position="46"/>
        <end position="98"/>
    </location>
</feature>
<sequence>MTASPQASPKIADNTPSSLLFRPRGQKTSTLAALQNADVPEDILTTAQPTITRSRSRNPSFSYTRPSGWWTTRDSNRPWTDHHPPQRKYTVPPEQEDRWQHTRQRVSIALRSVLGNTLDVTHELLSIGADTLKYAPIPGLQEAAHILLEIWDSLQLVETNRLACLRLTERCAEILFSVREELLEAGDEVGEELNIPIMKLTESFKRVELFLHQQVHRPFLKRYLRRGEILQGIGICDTELSYALGLFSVSVQIRTLKQLQAAEARRQADTEKILAALVPGPPASPDTTPRQPTSALPPVSPPPPEPTPPPAYGVPSVTPPTPSNIPAKPKPKRRVTAAEVQSDIHTIVEKQNALDDALDLHDLRQLMRTALATSNDADMLRVLQVQRDEMPEALKTLQRALDGLEAASASASAKSTDNESEAVLVDGKDIAGVEVKVLDGRIERIVEGEEAEGVERRGSVTSSKSSRGTSRSLGLTEADPLDREFIEGGIDALRRLSAGRELSLPSWTITRYEVDLEERIGMGFFSDVYRGTWRGKTVAIKVLAPSVQQSLFVHEISIWKTFSHPNVLPLLGASSARGDPPWFFVSPYMKNGTVVSYLRSLKVEDGATGGGEDEWDPLRMVHDIAKGMEYLHGMKVLHGDLKGSNVLIDDNKRCVLADFGQSEMKSEAYRVSGVHPPHGTLRWQAPELIDGVHSGRLTFKADVYAFAVVCVEVLNKGSLPWPMMDDDTVRQHVIQNDMRPAIPMAAVPNGLALVIQRCWVRDPKARPAFPEITRDISRLRGKRGPSPVPPKFKDVWGDQHERRSPDMKPIAIPPMERSLSDSEVHHHNAPQGQDRGRIHADTIPIQRIITPESEASSPTRTHGSPDTVNSHLPPDTESPTTSSSRTTSRSSTGDSHVATGLELVRNRDLSPPPMDELSSQRKNEARYRLCMQHEFHPSLTLPVWEPSPVALGAVGYLSKPEGSFYTLFNAFDPAKSSGGWTGGLPSLYGYGKVTSGSQRQDKRSAAQRGLDAIYGLLTFKSANDGLFSRSVSRRYSFPLLAGHKSAYLCTETTRYRYVESLTAPKAWFKANINQILDVYGRDHRLTREDIYLIIGTLEAPDYGLFVSHNNPEGQVHFNIFSPPRSGQLWGAFSIDTDASPRPQGGPSYHEDVPGTHSWANKVSTVSSSSTWDAVLLARLRFKPDHEDPTSL</sequence>
<dbReference type="Proteomes" id="UP000294933">
    <property type="component" value="Unassembled WGS sequence"/>
</dbReference>
<protein>
    <recommendedName>
        <fullName evidence="6">Protein kinase domain-containing protein</fullName>
    </recommendedName>
</protein>
<dbReference type="CDD" id="cd21037">
    <property type="entry name" value="MLKL_NTD"/>
    <property type="match status" value="1"/>
</dbReference>
<feature type="region of interest" description="Disordered" evidence="5">
    <location>
        <begin position="277"/>
        <end position="334"/>
    </location>
</feature>
<feature type="compositionally biased region" description="Basic and acidic residues" evidence="5">
    <location>
        <begin position="791"/>
        <end position="806"/>
    </location>
</feature>
<dbReference type="SMART" id="SM00220">
    <property type="entry name" value="S_TKc"/>
    <property type="match status" value="1"/>
</dbReference>
<feature type="compositionally biased region" description="Pro residues" evidence="5">
    <location>
        <begin position="298"/>
        <end position="323"/>
    </location>
</feature>
<dbReference type="VEuPathDB" id="FungiDB:BD410DRAFT_796909"/>
<evidence type="ECO:0000313" key="7">
    <source>
        <dbReference type="EMBL" id="TDL14843.1"/>
    </source>
</evidence>
<keyword evidence="8" id="KW-1185">Reference proteome</keyword>
<dbReference type="OrthoDB" id="1668230at2759"/>
<evidence type="ECO:0000256" key="5">
    <source>
        <dbReference type="SAM" id="MobiDB-lite"/>
    </source>
</evidence>
<dbReference type="InterPro" id="IPR059179">
    <property type="entry name" value="MLKL-like_MCAfunc"/>
</dbReference>
<dbReference type="Pfam" id="PF07714">
    <property type="entry name" value="PK_Tyr_Ser-Thr"/>
    <property type="match status" value="1"/>
</dbReference>
<dbReference type="SUPFAM" id="SSF56112">
    <property type="entry name" value="Protein kinase-like (PK-like)"/>
    <property type="match status" value="1"/>
</dbReference>
<dbReference type="Gene3D" id="1.10.510.10">
    <property type="entry name" value="Transferase(Phosphotransferase) domain 1"/>
    <property type="match status" value="1"/>
</dbReference>
<feature type="region of interest" description="Disordered" evidence="5">
    <location>
        <begin position="780"/>
        <end position="921"/>
    </location>
</feature>
<feature type="region of interest" description="Disordered" evidence="5">
    <location>
        <begin position="452"/>
        <end position="474"/>
    </location>
</feature>
<evidence type="ECO:0000259" key="6">
    <source>
        <dbReference type="PROSITE" id="PS50011"/>
    </source>
</evidence>
<dbReference type="PROSITE" id="PS00107">
    <property type="entry name" value="PROTEIN_KINASE_ATP"/>
    <property type="match status" value="1"/>
</dbReference>
<organism evidence="7 8">
    <name type="scientific">Rickenella mellea</name>
    <dbReference type="NCBI Taxonomy" id="50990"/>
    <lineage>
        <taxon>Eukaryota</taxon>
        <taxon>Fungi</taxon>
        <taxon>Dikarya</taxon>
        <taxon>Basidiomycota</taxon>
        <taxon>Agaricomycotina</taxon>
        <taxon>Agaricomycetes</taxon>
        <taxon>Hymenochaetales</taxon>
        <taxon>Rickenellaceae</taxon>
        <taxon>Rickenella</taxon>
    </lineage>
</organism>
<dbReference type="InterPro" id="IPR008271">
    <property type="entry name" value="Ser/Thr_kinase_AS"/>
</dbReference>
<dbReference type="InterPro" id="IPR011009">
    <property type="entry name" value="Kinase-like_dom_sf"/>
</dbReference>
<feature type="domain" description="Protein kinase" evidence="6">
    <location>
        <begin position="514"/>
        <end position="779"/>
    </location>
</feature>
<dbReference type="PRINTS" id="PR00109">
    <property type="entry name" value="TYRKINASE"/>
</dbReference>
<keyword evidence="1" id="KW-0723">Serine/threonine-protein kinase</keyword>
<dbReference type="InterPro" id="IPR017441">
    <property type="entry name" value="Protein_kinase_ATP_BS"/>
</dbReference>
<evidence type="ECO:0000256" key="3">
    <source>
        <dbReference type="ARBA" id="ARBA00022840"/>
    </source>
</evidence>
<dbReference type="PANTHER" id="PTHR44329">
    <property type="entry name" value="SERINE/THREONINE-PROTEIN KINASE TNNI3K-RELATED"/>
    <property type="match status" value="1"/>
</dbReference>
<feature type="compositionally biased region" description="Low complexity" evidence="5">
    <location>
        <begin position="459"/>
        <end position="474"/>
    </location>
</feature>
<dbReference type="PROSITE" id="PS00108">
    <property type="entry name" value="PROTEIN_KINASE_ST"/>
    <property type="match status" value="1"/>
</dbReference>
<dbReference type="STRING" id="50990.A0A4Y7PHB0"/>
<proteinExistence type="predicted"/>
<dbReference type="PROSITE" id="PS50011">
    <property type="entry name" value="PROTEIN_KINASE_DOM"/>
    <property type="match status" value="1"/>
</dbReference>
<feature type="region of interest" description="Disordered" evidence="5">
    <location>
        <begin position="1"/>
        <end position="27"/>
    </location>
</feature>
<dbReference type="EMBL" id="ML170304">
    <property type="protein sequence ID" value="TDL14843.1"/>
    <property type="molecule type" value="Genomic_DNA"/>
</dbReference>
<dbReference type="GO" id="GO:0004674">
    <property type="term" value="F:protein serine/threonine kinase activity"/>
    <property type="evidence" value="ECO:0007669"/>
    <property type="project" value="UniProtKB-KW"/>
</dbReference>
<feature type="compositionally biased region" description="Low complexity" evidence="5">
    <location>
        <begin position="880"/>
        <end position="892"/>
    </location>
</feature>
<dbReference type="GO" id="GO:0005524">
    <property type="term" value="F:ATP binding"/>
    <property type="evidence" value="ECO:0007669"/>
    <property type="project" value="UniProtKB-UniRule"/>
</dbReference>
<evidence type="ECO:0000256" key="2">
    <source>
        <dbReference type="ARBA" id="ARBA00022741"/>
    </source>
</evidence>
<accession>A0A4Y7PHB0</accession>
<keyword evidence="1" id="KW-0808">Transferase</keyword>
<keyword evidence="3 4" id="KW-0067">ATP-binding</keyword>
<keyword evidence="1" id="KW-0418">Kinase</keyword>
<feature type="binding site" evidence="4">
    <location>
        <position position="541"/>
    </location>
    <ligand>
        <name>ATP</name>
        <dbReference type="ChEBI" id="CHEBI:30616"/>
    </ligand>
</feature>